<name>A0A4R3TNT9_9FIRM</name>
<dbReference type="EMBL" id="SMBP01000002">
    <property type="protein sequence ID" value="TCU63061.1"/>
    <property type="molecule type" value="Genomic_DNA"/>
</dbReference>
<dbReference type="AlphaFoldDB" id="A0A4R3TNT9"/>
<dbReference type="Proteomes" id="UP000295773">
    <property type="component" value="Unassembled WGS sequence"/>
</dbReference>
<reference evidence="2 3" key="1">
    <citation type="submission" date="2019-03" db="EMBL/GenBank/DDBJ databases">
        <title>Genomic Encyclopedia of Type Strains, Phase IV (KMG-IV): sequencing the most valuable type-strain genomes for metagenomic binning, comparative biology and taxonomic classification.</title>
        <authorList>
            <person name="Goeker M."/>
        </authorList>
    </citation>
    <scope>NUCLEOTIDE SEQUENCE [LARGE SCALE GENOMIC DNA]</scope>
    <source>
        <strain evidence="2 3">DSM 29481</strain>
    </source>
</reference>
<evidence type="ECO:0000313" key="3">
    <source>
        <dbReference type="Proteomes" id="UP000295773"/>
    </source>
</evidence>
<keyword evidence="1" id="KW-0472">Membrane</keyword>
<dbReference type="GeneID" id="73796279"/>
<comment type="caution">
    <text evidence="2">The sequence shown here is derived from an EMBL/GenBank/DDBJ whole genome shotgun (WGS) entry which is preliminary data.</text>
</comment>
<feature type="transmembrane region" description="Helical" evidence="1">
    <location>
        <begin position="34"/>
        <end position="59"/>
    </location>
</feature>
<dbReference type="RefSeq" id="WP_008687450.1">
    <property type="nucleotide sequence ID" value="NZ_AP024510.1"/>
</dbReference>
<protein>
    <submittedName>
        <fullName evidence="2">Uncharacterized protein</fullName>
    </submittedName>
</protein>
<keyword evidence="1" id="KW-0812">Transmembrane</keyword>
<accession>A0A4R3TNT9</accession>
<sequence length="77" mass="8913">MSYLFLICIGAIVILCAYVQYLWAKQRKRYLFLLPLLFILLTFIFGFISLLFAFVLIFIAQLASKEPIRPSHKHGGC</sequence>
<gene>
    <name evidence="2" type="ORF">EDD61_10262</name>
</gene>
<evidence type="ECO:0000313" key="2">
    <source>
        <dbReference type="EMBL" id="TCU63061.1"/>
    </source>
</evidence>
<keyword evidence="1" id="KW-1133">Transmembrane helix</keyword>
<organism evidence="2 3">
    <name type="scientific">Longicatena caecimuris</name>
    <dbReference type="NCBI Taxonomy" id="1796635"/>
    <lineage>
        <taxon>Bacteria</taxon>
        <taxon>Bacillati</taxon>
        <taxon>Bacillota</taxon>
        <taxon>Erysipelotrichia</taxon>
        <taxon>Erysipelotrichales</taxon>
        <taxon>Erysipelotrichaceae</taxon>
        <taxon>Longicatena</taxon>
    </lineage>
</organism>
<evidence type="ECO:0000256" key="1">
    <source>
        <dbReference type="SAM" id="Phobius"/>
    </source>
</evidence>
<keyword evidence="3" id="KW-1185">Reference proteome</keyword>
<proteinExistence type="predicted"/>